<keyword evidence="7 9" id="KW-0694">RNA-binding</keyword>
<feature type="active site" description="Nucleophile" evidence="9">
    <location>
        <position position="468"/>
    </location>
</feature>
<dbReference type="GO" id="GO:0005730">
    <property type="term" value="C:nucleolus"/>
    <property type="evidence" value="ECO:0007669"/>
    <property type="project" value="UniProtKB-SubCell"/>
</dbReference>
<dbReference type="InterPro" id="IPR011023">
    <property type="entry name" value="Nop2p"/>
</dbReference>
<dbReference type="InterPro" id="IPR023273">
    <property type="entry name" value="RCMT_NOP2"/>
</dbReference>
<evidence type="ECO:0000259" key="12">
    <source>
        <dbReference type="PROSITE" id="PS51686"/>
    </source>
</evidence>
<dbReference type="Proteomes" id="UP000327013">
    <property type="component" value="Chromosome 7"/>
</dbReference>
<gene>
    <name evidence="13" type="ORF">FH972_016917</name>
</gene>
<keyword evidence="14" id="KW-1185">Reference proteome</keyword>
<keyword evidence="11" id="KW-0472">Membrane</keyword>
<evidence type="ECO:0000256" key="9">
    <source>
        <dbReference type="PROSITE-ProRule" id="PRU01023"/>
    </source>
</evidence>
<dbReference type="PROSITE" id="PS51686">
    <property type="entry name" value="SAM_MT_RSMB_NOP"/>
    <property type="match status" value="1"/>
</dbReference>
<dbReference type="AlphaFoldDB" id="A0A5N6RKM7"/>
<dbReference type="PRINTS" id="PR02012">
    <property type="entry name" value="RCMTNOP2"/>
</dbReference>
<dbReference type="PANTHER" id="PTHR22807:SF30">
    <property type="entry name" value="28S RRNA (CYTOSINE(4447)-C(5))-METHYLTRANSFERASE-RELATED"/>
    <property type="match status" value="1"/>
</dbReference>
<dbReference type="FunFam" id="3.30.70.1170:FF:000001">
    <property type="entry name" value="Ribosomal RNA methyltransferase Nop2"/>
    <property type="match status" value="1"/>
</dbReference>
<feature type="compositionally biased region" description="Acidic residues" evidence="10">
    <location>
        <begin position="42"/>
        <end position="58"/>
    </location>
</feature>
<evidence type="ECO:0000256" key="4">
    <source>
        <dbReference type="ARBA" id="ARBA00022603"/>
    </source>
</evidence>
<dbReference type="GO" id="GO:0070475">
    <property type="term" value="P:rRNA base methylation"/>
    <property type="evidence" value="ECO:0007669"/>
    <property type="project" value="TreeGrafter"/>
</dbReference>
<dbReference type="PRINTS" id="PR02008">
    <property type="entry name" value="RCMTFAMILY"/>
</dbReference>
<evidence type="ECO:0000256" key="2">
    <source>
        <dbReference type="ARBA" id="ARBA00007494"/>
    </source>
</evidence>
<comment type="similarity">
    <text evidence="2 9">Belongs to the class I-like SAM-binding methyltransferase superfamily. RsmB/NOP family.</text>
</comment>
<dbReference type="GO" id="GO:0009383">
    <property type="term" value="F:rRNA (cytosine-C5-)-methyltransferase activity"/>
    <property type="evidence" value="ECO:0007669"/>
    <property type="project" value="TreeGrafter"/>
</dbReference>
<feature type="compositionally biased region" description="Acidic residues" evidence="10">
    <location>
        <begin position="547"/>
        <end position="556"/>
    </location>
</feature>
<comment type="subcellular location">
    <subcellularLocation>
        <location evidence="1">Nucleus</location>
        <location evidence="1">Nucleolus</location>
    </subcellularLocation>
</comment>
<feature type="binding site" evidence="9">
    <location>
        <position position="365"/>
    </location>
    <ligand>
        <name>S-adenosyl-L-methionine</name>
        <dbReference type="ChEBI" id="CHEBI:59789"/>
    </ligand>
</feature>
<evidence type="ECO:0000256" key="3">
    <source>
        <dbReference type="ARBA" id="ARBA00022517"/>
    </source>
</evidence>
<dbReference type="Pfam" id="PF01189">
    <property type="entry name" value="Methyltr_RsmB-F"/>
    <property type="match status" value="1"/>
</dbReference>
<feature type="binding site" evidence="9">
    <location>
        <begin position="341"/>
        <end position="347"/>
    </location>
    <ligand>
        <name>S-adenosyl-L-methionine</name>
        <dbReference type="ChEBI" id="CHEBI:59789"/>
    </ligand>
</feature>
<dbReference type="OrthoDB" id="427002at2759"/>
<feature type="region of interest" description="Disordered" evidence="10">
    <location>
        <begin position="121"/>
        <end position="154"/>
    </location>
</feature>
<proteinExistence type="inferred from homology"/>
<name>A0A5N6RKM7_9ROSI</name>
<feature type="compositionally biased region" description="Basic residues" evidence="10">
    <location>
        <begin position="1"/>
        <end position="20"/>
    </location>
</feature>
<dbReference type="EMBL" id="CM017327">
    <property type="protein sequence ID" value="KAE8098886.1"/>
    <property type="molecule type" value="Genomic_DNA"/>
</dbReference>
<keyword evidence="11" id="KW-1133">Transmembrane helix</keyword>
<feature type="compositionally biased region" description="Basic and acidic residues" evidence="10">
    <location>
        <begin position="29"/>
        <end position="41"/>
    </location>
</feature>
<keyword evidence="11" id="KW-0812">Transmembrane</keyword>
<evidence type="ECO:0000313" key="14">
    <source>
        <dbReference type="Proteomes" id="UP000327013"/>
    </source>
</evidence>
<dbReference type="NCBIfam" id="TIGR00446">
    <property type="entry name" value="nop2p"/>
    <property type="match status" value="1"/>
</dbReference>
<feature type="binding site" evidence="9">
    <location>
        <position position="411"/>
    </location>
    <ligand>
        <name>S-adenosyl-L-methionine</name>
        <dbReference type="ChEBI" id="CHEBI:59789"/>
    </ligand>
</feature>
<feature type="domain" description="SAM-dependent MTase RsmB/NOP-type" evidence="12">
    <location>
        <begin position="249"/>
        <end position="538"/>
    </location>
</feature>
<sequence>MGANKKKGAKSQKPPPKKKQKNDFFIARHTKEDDVSDHSDSMNEEVEEHEDFDGDEQDFVSGSEVSSDGDDPLADDFLQGSDDEGCDSYMLKFAYIYFFSFNFWLFSYLKLFYYIDAEKGSGSDLGSDSDESDIEKKSKAIDAERAQEEEDAEKEIQLNIKDESDEFRLPTKKELDEEARGPPDLSNLQRRIKEIVRVLSNFKALKQEGTTRKEYIEQLKKDLSSYYGYNDFLIGALVEMFPVVELLELIEAFEKPRPICLRTNTLKTRRRDLADVLINRGVNLDPLSKWSKVGLVVYDSQVPIGATPEYMAGFYMLQSASSFLPIMALAPQERERIVDMAAAPGGKTTYIAALMKNSGIIIANEMKAPRLKSLTANLHRMGVTNTVVCNYDGKELPKVLGVNTADRVLLDAPCSGTGVISKDESVKNTKSLEEVKKCAHLQKQLILAAIDMVDANSKSGGFVVYSTCSIMVAENEAVVDYALKKRNVKLVSCGLDFGRPGFIRFREQRFHPSLEKTRRFYPHVQNMDGFFVAKLKKFSNSKPAAEPSDEPLETVEVDSGNNAGELTVDTTKEKEGECSLEAHARFCNVITR</sequence>
<dbReference type="GO" id="GO:0003723">
    <property type="term" value="F:RNA binding"/>
    <property type="evidence" value="ECO:0007669"/>
    <property type="project" value="UniProtKB-UniRule"/>
</dbReference>
<keyword evidence="5 9" id="KW-0808">Transferase</keyword>
<evidence type="ECO:0000256" key="7">
    <source>
        <dbReference type="ARBA" id="ARBA00022884"/>
    </source>
</evidence>
<dbReference type="InterPro" id="IPR029063">
    <property type="entry name" value="SAM-dependent_MTases_sf"/>
</dbReference>
<dbReference type="Gene3D" id="3.40.50.150">
    <property type="entry name" value="Vaccinia Virus protein VP39"/>
    <property type="match status" value="1"/>
</dbReference>
<keyword evidence="8" id="KW-0539">Nucleus</keyword>
<feature type="transmembrane region" description="Helical" evidence="11">
    <location>
        <begin position="94"/>
        <end position="115"/>
    </location>
</feature>
<keyword evidence="3" id="KW-0690">Ribosome biogenesis</keyword>
<feature type="binding site" evidence="9">
    <location>
        <position position="392"/>
    </location>
    <ligand>
        <name>S-adenosyl-L-methionine</name>
        <dbReference type="ChEBI" id="CHEBI:59789"/>
    </ligand>
</feature>
<dbReference type="InterPro" id="IPR001678">
    <property type="entry name" value="MeTrfase_RsmB-F_NOP2_dom"/>
</dbReference>
<evidence type="ECO:0000256" key="6">
    <source>
        <dbReference type="ARBA" id="ARBA00022691"/>
    </source>
</evidence>
<evidence type="ECO:0000313" key="13">
    <source>
        <dbReference type="EMBL" id="KAE8098886.1"/>
    </source>
</evidence>
<reference evidence="13 14" key="1">
    <citation type="submission" date="2019-06" db="EMBL/GenBank/DDBJ databases">
        <title>A chromosomal-level reference genome of Carpinus fangiana (Coryloideae, Betulaceae).</title>
        <authorList>
            <person name="Yang X."/>
            <person name="Wang Z."/>
            <person name="Zhang L."/>
            <person name="Hao G."/>
            <person name="Liu J."/>
            <person name="Yang Y."/>
        </authorList>
    </citation>
    <scope>NUCLEOTIDE SEQUENCE [LARGE SCALE GENOMIC DNA]</scope>
    <source>
        <strain evidence="13">Cfa_2016G</strain>
        <tissue evidence="13">Leaf</tissue>
    </source>
</reference>
<evidence type="ECO:0000256" key="8">
    <source>
        <dbReference type="ARBA" id="ARBA00023242"/>
    </source>
</evidence>
<evidence type="ECO:0000256" key="11">
    <source>
        <dbReference type="SAM" id="Phobius"/>
    </source>
</evidence>
<dbReference type="InterPro" id="IPR023267">
    <property type="entry name" value="RCMT"/>
</dbReference>
<keyword evidence="4 9" id="KW-0489">Methyltransferase</keyword>
<protein>
    <recommendedName>
        <fullName evidence="12">SAM-dependent MTase RsmB/NOP-type domain-containing protein</fullName>
    </recommendedName>
</protein>
<dbReference type="GO" id="GO:0000470">
    <property type="term" value="P:maturation of LSU-rRNA"/>
    <property type="evidence" value="ECO:0007669"/>
    <property type="project" value="TreeGrafter"/>
</dbReference>
<evidence type="ECO:0000256" key="5">
    <source>
        <dbReference type="ARBA" id="ARBA00022679"/>
    </source>
</evidence>
<dbReference type="SUPFAM" id="SSF53335">
    <property type="entry name" value="S-adenosyl-L-methionine-dependent methyltransferases"/>
    <property type="match status" value="1"/>
</dbReference>
<evidence type="ECO:0000256" key="10">
    <source>
        <dbReference type="SAM" id="MobiDB-lite"/>
    </source>
</evidence>
<accession>A0A5N6RKM7</accession>
<feature type="compositionally biased region" description="Basic and acidic residues" evidence="10">
    <location>
        <begin position="134"/>
        <end position="146"/>
    </location>
</feature>
<evidence type="ECO:0000256" key="1">
    <source>
        <dbReference type="ARBA" id="ARBA00004604"/>
    </source>
</evidence>
<dbReference type="Gene3D" id="3.30.70.1170">
    <property type="entry name" value="Sun protein, domain 3"/>
    <property type="match status" value="1"/>
</dbReference>
<dbReference type="PANTHER" id="PTHR22807">
    <property type="entry name" value="NOP2 YEAST -RELATED NOL1/NOP2/FMU SUN DOMAIN-CONTAINING"/>
    <property type="match status" value="1"/>
</dbReference>
<feature type="region of interest" description="Disordered" evidence="10">
    <location>
        <begin position="1"/>
        <end position="79"/>
    </location>
</feature>
<organism evidence="13 14">
    <name type="scientific">Carpinus fangiana</name>
    <dbReference type="NCBI Taxonomy" id="176857"/>
    <lineage>
        <taxon>Eukaryota</taxon>
        <taxon>Viridiplantae</taxon>
        <taxon>Streptophyta</taxon>
        <taxon>Embryophyta</taxon>
        <taxon>Tracheophyta</taxon>
        <taxon>Spermatophyta</taxon>
        <taxon>Magnoliopsida</taxon>
        <taxon>eudicotyledons</taxon>
        <taxon>Gunneridae</taxon>
        <taxon>Pentapetalae</taxon>
        <taxon>rosids</taxon>
        <taxon>fabids</taxon>
        <taxon>Fagales</taxon>
        <taxon>Betulaceae</taxon>
        <taxon>Carpinus</taxon>
    </lineage>
</organism>
<feature type="region of interest" description="Disordered" evidence="10">
    <location>
        <begin position="542"/>
        <end position="564"/>
    </location>
</feature>
<keyword evidence="6 9" id="KW-0949">S-adenosyl-L-methionine</keyword>
<dbReference type="InterPro" id="IPR049560">
    <property type="entry name" value="MeTrfase_RsmB-F_NOP2_cat"/>
</dbReference>